<dbReference type="EMBL" id="QGGW01000015">
    <property type="protein sequence ID" value="PWK55896.1"/>
    <property type="molecule type" value="Genomic_DNA"/>
</dbReference>
<dbReference type="CDD" id="cd13692">
    <property type="entry name" value="PBP2_BztA"/>
    <property type="match status" value="1"/>
</dbReference>
<dbReference type="PANTHER" id="PTHR30085">
    <property type="entry name" value="AMINO ACID ABC TRANSPORTER PERMEASE"/>
    <property type="match status" value="1"/>
</dbReference>
<dbReference type="Gene3D" id="3.40.190.10">
    <property type="entry name" value="Periplasmic binding protein-like II"/>
    <property type="match status" value="2"/>
</dbReference>
<dbReference type="GO" id="GO:0006865">
    <property type="term" value="P:amino acid transport"/>
    <property type="evidence" value="ECO:0007669"/>
    <property type="project" value="TreeGrafter"/>
</dbReference>
<gene>
    <name evidence="6" type="ORF">C7455_11530</name>
</gene>
<keyword evidence="7" id="KW-1185">Reference proteome</keyword>
<evidence type="ECO:0000256" key="3">
    <source>
        <dbReference type="ARBA" id="ARBA00022729"/>
    </source>
</evidence>
<keyword evidence="2" id="KW-0813">Transport</keyword>
<reference evidence="6 7" key="1">
    <citation type="submission" date="2018-05" db="EMBL/GenBank/DDBJ databases">
        <title>Genomic Encyclopedia of Type Strains, Phase IV (KMG-IV): sequencing the most valuable type-strain genomes for metagenomic binning, comparative biology and taxonomic classification.</title>
        <authorList>
            <person name="Goeker M."/>
        </authorList>
    </citation>
    <scope>NUCLEOTIDE SEQUENCE [LARGE SCALE GENOMIC DNA]</scope>
    <source>
        <strain evidence="6 7">DSM 16097</strain>
    </source>
</reference>
<dbReference type="SMART" id="SM00062">
    <property type="entry name" value="PBPb"/>
    <property type="match status" value="1"/>
</dbReference>
<dbReference type="Pfam" id="PF00497">
    <property type="entry name" value="SBP_bac_3"/>
    <property type="match status" value="1"/>
</dbReference>
<evidence type="ECO:0000259" key="5">
    <source>
        <dbReference type="SMART" id="SM00062"/>
    </source>
</evidence>
<feature type="domain" description="Solute-binding protein family 3/N-terminal" evidence="5">
    <location>
        <begin position="34"/>
        <end position="257"/>
    </location>
</feature>
<keyword evidence="3 4" id="KW-0732">Signal</keyword>
<dbReference type="Proteomes" id="UP000245708">
    <property type="component" value="Unassembled WGS sequence"/>
</dbReference>
<dbReference type="InterPro" id="IPR051455">
    <property type="entry name" value="Bact_solute-bind_prot3"/>
</dbReference>
<evidence type="ECO:0000256" key="2">
    <source>
        <dbReference type="ARBA" id="ARBA00022448"/>
    </source>
</evidence>
<dbReference type="OrthoDB" id="9777941at2"/>
<feature type="signal peptide" evidence="4">
    <location>
        <begin position="1"/>
        <end position="22"/>
    </location>
</feature>
<accession>A0A316G7H6</accession>
<comment type="similarity">
    <text evidence="1">Belongs to the bacterial solute-binding protein 3 family.</text>
</comment>
<evidence type="ECO:0000256" key="4">
    <source>
        <dbReference type="SAM" id="SignalP"/>
    </source>
</evidence>
<feature type="chain" id="PRO_5016352341" evidence="4">
    <location>
        <begin position="23"/>
        <end position="339"/>
    </location>
</feature>
<dbReference type="SUPFAM" id="SSF53850">
    <property type="entry name" value="Periplasmic binding protein-like II"/>
    <property type="match status" value="1"/>
</dbReference>
<evidence type="ECO:0000313" key="6">
    <source>
        <dbReference type="EMBL" id="PWK55896.1"/>
    </source>
</evidence>
<dbReference type="AlphaFoldDB" id="A0A316G7H6"/>
<name>A0A316G7H6_9RHOB</name>
<sequence length="339" mass="35576">MMKPMLCGAVVAASLTAGMVQAQSVRDAVQDRGVLTCGTNESLVGFASQNANGVWNGFDIAMCRAIAAAVLGDALAVEVVPLAPEASLAALVAGDVDVLVRRTWDFSNDAGMDVDFVGVYHYDGLGLMVRSSLGVASTTELEGATVCVTPDTATDANISDYFRVNNISYTGVPVTNFGDAQRRYLAGDCEVMSGAISSLAATRATFETASEHVILPEILSREPLGPAVRSNDAEWSDIVRWTLFALIAAEEYGVTSVNVMELAAVPTNNREVNRLLGTEGDFGAMLGLPADWAARVIAAVGNYGEVFEGSIGEATPVGLARGLNAQWIDGGLIYAPPFR</sequence>
<dbReference type="PANTHER" id="PTHR30085:SF7">
    <property type="entry name" value="AMINO-ACID ABC TRANSPORTER-BINDING PROTEIN YHDW-RELATED"/>
    <property type="match status" value="1"/>
</dbReference>
<proteinExistence type="inferred from homology"/>
<evidence type="ECO:0000313" key="7">
    <source>
        <dbReference type="Proteomes" id="UP000245708"/>
    </source>
</evidence>
<comment type="caution">
    <text evidence="6">The sequence shown here is derived from an EMBL/GenBank/DDBJ whole genome shotgun (WGS) entry which is preliminary data.</text>
</comment>
<dbReference type="InterPro" id="IPR001638">
    <property type="entry name" value="Solute-binding_3/MltF_N"/>
</dbReference>
<evidence type="ECO:0000256" key="1">
    <source>
        <dbReference type="ARBA" id="ARBA00010333"/>
    </source>
</evidence>
<organism evidence="6 7">
    <name type="scientific">Roseicyclus mahoneyensis</name>
    <dbReference type="NCBI Taxonomy" id="164332"/>
    <lineage>
        <taxon>Bacteria</taxon>
        <taxon>Pseudomonadati</taxon>
        <taxon>Pseudomonadota</taxon>
        <taxon>Alphaproteobacteria</taxon>
        <taxon>Rhodobacterales</taxon>
        <taxon>Roseobacteraceae</taxon>
        <taxon>Roseicyclus</taxon>
    </lineage>
</organism>
<dbReference type="RefSeq" id="WP_109670902.1">
    <property type="nucleotide sequence ID" value="NZ_QGGW01000015.1"/>
</dbReference>
<protein>
    <submittedName>
        <fullName evidence="6">L-glutamine-binding protein /L-glutamate-binding protein /L-aspartate-binding protein /L-asparagine-binding protein</fullName>
    </submittedName>
</protein>